<dbReference type="EMBL" id="SJPW01000003">
    <property type="protein sequence ID" value="TWU56822.1"/>
    <property type="molecule type" value="Genomic_DNA"/>
</dbReference>
<sequence length="44" mass="5047">MIAIRIDASDCRDHAGDNDKGRRRWFNRDLEFVAEAIEVDAAAR</sequence>
<evidence type="ECO:0000313" key="2">
    <source>
        <dbReference type="Proteomes" id="UP000318288"/>
    </source>
</evidence>
<reference evidence="1 2" key="1">
    <citation type="submission" date="2019-02" db="EMBL/GenBank/DDBJ databases">
        <title>Deep-cultivation of Planctomycetes and their phenomic and genomic characterization uncovers novel biology.</title>
        <authorList>
            <person name="Wiegand S."/>
            <person name="Jogler M."/>
            <person name="Boedeker C."/>
            <person name="Pinto D."/>
            <person name="Vollmers J."/>
            <person name="Rivas-Marin E."/>
            <person name="Kohn T."/>
            <person name="Peeters S.H."/>
            <person name="Heuer A."/>
            <person name="Rast P."/>
            <person name="Oberbeckmann S."/>
            <person name="Bunk B."/>
            <person name="Jeske O."/>
            <person name="Meyerdierks A."/>
            <person name="Storesund J.E."/>
            <person name="Kallscheuer N."/>
            <person name="Luecker S."/>
            <person name="Lage O.M."/>
            <person name="Pohl T."/>
            <person name="Merkel B.J."/>
            <person name="Hornburger P."/>
            <person name="Mueller R.-W."/>
            <person name="Bruemmer F."/>
            <person name="Labrenz M."/>
            <person name="Spormann A.M."/>
            <person name="Op Den Camp H."/>
            <person name="Overmann J."/>
            <person name="Amann R."/>
            <person name="Jetten M.S.M."/>
            <person name="Mascher T."/>
            <person name="Medema M.H."/>
            <person name="Devos D.P."/>
            <person name="Kaster A.-K."/>
            <person name="Ovreas L."/>
            <person name="Rohde M."/>
            <person name="Galperin M.Y."/>
            <person name="Jogler C."/>
        </authorList>
    </citation>
    <scope>NUCLEOTIDE SEQUENCE [LARGE SCALE GENOMIC DNA]</scope>
    <source>
        <strain evidence="1 2">Poly51</strain>
    </source>
</reference>
<organism evidence="1 2">
    <name type="scientific">Rubripirellula tenax</name>
    <dbReference type="NCBI Taxonomy" id="2528015"/>
    <lineage>
        <taxon>Bacteria</taxon>
        <taxon>Pseudomonadati</taxon>
        <taxon>Planctomycetota</taxon>
        <taxon>Planctomycetia</taxon>
        <taxon>Pirellulales</taxon>
        <taxon>Pirellulaceae</taxon>
        <taxon>Rubripirellula</taxon>
    </lineage>
</organism>
<accession>A0A5C6F774</accession>
<evidence type="ECO:0000313" key="1">
    <source>
        <dbReference type="EMBL" id="TWU56822.1"/>
    </source>
</evidence>
<protein>
    <submittedName>
        <fullName evidence="1">Uncharacterized protein</fullName>
    </submittedName>
</protein>
<dbReference type="AlphaFoldDB" id="A0A5C6F774"/>
<gene>
    <name evidence="1" type="ORF">Poly51_27390</name>
</gene>
<keyword evidence="2" id="KW-1185">Reference proteome</keyword>
<proteinExistence type="predicted"/>
<dbReference type="Proteomes" id="UP000318288">
    <property type="component" value="Unassembled WGS sequence"/>
</dbReference>
<name>A0A5C6F774_9BACT</name>
<comment type="caution">
    <text evidence="1">The sequence shown here is derived from an EMBL/GenBank/DDBJ whole genome shotgun (WGS) entry which is preliminary data.</text>
</comment>